<keyword evidence="4" id="KW-0645">Protease</keyword>
<keyword evidence="2 4" id="KW-0378">Hydrolase</keyword>
<dbReference type="AlphaFoldDB" id="A0A9X7VYX6"/>
<dbReference type="EC" id="3.4.16.4" evidence="4"/>
<evidence type="ECO:0000313" key="4">
    <source>
        <dbReference type="EMBL" id="QSO47392.1"/>
    </source>
</evidence>
<dbReference type="KEGG" id="afx:JZ786_23905"/>
<evidence type="ECO:0000256" key="3">
    <source>
        <dbReference type="SAM" id="MobiDB-lite"/>
    </source>
</evidence>
<dbReference type="Pfam" id="PF02113">
    <property type="entry name" value="Peptidase_S13"/>
    <property type="match status" value="2"/>
</dbReference>
<dbReference type="Proteomes" id="UP000663505">
    <property type="component" value="Chromosome"/>
</dbReference>
<dbReference type="GO" id="GO:0009002">
    <property type="term" value="F:serine-type D-Ala-D-Ala carboxypeptidase activity"/>
    <property type="evidence" value="ECO:0007669"/>
    <property type="project" value="UniProtKB-EC"/>
</dbReference>
<dbReference type="RefSeq" id="WP_206656743.1">
    <property type="nucleotide sequence ID" value="NZ_CP071182.1"/>
</dbReference>
<dbReference type="InterPro" id="IPR012338">
    <property type="entry name" value="Beta-lactam/transpept-like"/>
</dbReference>
<accession>A0A9X7VYX6</accession>
<dbReference type="PRINTS" id="PR00922">
    <property type="entry name" value="DADACBPTASE3"/>
</dbReference>
<dbReference type="Gene3D" id="3.40.710.10">
    <property type="entry name" value="DD-peptidase/beta-lactamase superfamily"/>
    <property type="match status" value="2"/>
</dbReference>
<proteinExistence type="inferred from homology"/>
<gene>
    <name evidence="4" type="primary">dacB</name>
    <name evidence="4" type="ORF">JZ786_23905</name>
</gene>
<dbReference type="PANTHER" id="PTHR30023:SF0">
    <property type="entry name" value="PENICILLIN-SENSITIVE CARBOXYPEPTIDASE A"/>
    <property type="match status" value="1"/>
</dbReference>
<sequence length="960" mass="98440">MRRVRQRQRTASARTPKALGAAVAATLILGTTGTITAYAAVPPPPGPSTPQTPPGGAMSTPNTGLQQAWSSIVSSSPTLKNATISAYAYDITTGKMLAAVNPNMRQTPASVTKLVTSAAALAALGPNYQYTTKVNVEANSTSSAPAPIYLVGGGDPWLEANGATGLETLAQSVASQIKTATQVVGVGSLFTPPTYETGWPIGDIPYNYASGVSALMAERSEIQVKVTATTTGQAPTVKLVFNSTAVSPEYFHIVNQATTLPTGQPSTLSVTRQIGTNNIVIDGGIPAGQTSAPFLSIGHPALFTATLFQDLLKQDGVTFTSNPTTGTLPNGTQTIATHQSQTLAKLLVIQNQYSINQMADNLYRMLGVNATGVGSPQAASAALSKFLQQAGVSQSGLQIVDGSGLSPLDEISSMQLVKLLAYASTQPWFNVLKDSLMHVNHPNNAGILAYHPFNLPTGTNIWVKTGNLSNQWNYAGYAQAENGDLIAFAILDDGAPTYLNSGVGSPLDLMIDDTASWPNVSTTSSSPVSVAPTSLPSAITPPLTQPLTLPLTPQLAQQLAPVLQRIQQAQNSGAVVGVSVVNAATGQPVYDVNGNKLMRAGLLPRLAVGAAALQSGAQFKGVTLEAEGTMSGSTLSGSLVVNGNGDPSLTTGDLAQLATAVKQAGIRYVTGGLTYVDTTNGQYWPDAAPWNNQGQVWAPPASTLSVNHDVVTLTVQAKGPAQTPSVTVSPADAPIQVVNQLTIGTPGPGARPAAGPDGGIQATLKNGTNTYVLTGNVQPGRPVTIQVAPPNAAAVAATALQDALKSAGVAVSGGIQSVAQDPGAKVIATIAAPPVTSLIPALLKDTTSGPATELYNLLGTGGDAAVTQLLGSTDQIVDPTALALENYVTPASVTSMLSSAYNNAADAPLKQALNHLWTFQSPQVQGTAGYVKGPDGTVYAVTVIQAELPWNGSFAPIIQP</sequence>
<name>A0A9X7VYX6_9BACL</name>
<dbReference type="EMBL" id="CP071182">
    <property type="protein sequence ID" value="QSO47392.1"/>
    <property type="molecule type" value="Genomic_DNA"/>
</dbReference>
<evidence type="ECO:0000256" key="2">
    <source>
        <dbReference type="ARBA" id="ARBA00022801"/>
    </source>
</evidence>
<keyword evidence="4" id="KW-0121">Carboxypeptidase</keyword>
<dbReference type="GO" id="GO:0006508">
    <property type="term" value="P:proteolysis"/>
    <property type="evidence" value="ECO:0007669"/>
    <property type="project" value="InterPro"/>
</dbReference>
<dbReference type="Gene3D" id="3.50.80.20">
    <property type="entry name" value="D-Ala-D-Ala carboxypeptidase C, peptidase S13"/>
    <property type="match status" value="1"/>
</dbReference>
<dbReference type="PANTHER" id="PTHR30023">
    <property type="entry name" value="D-ALANYL-D-ALANINE CARBOXYPEPTIDASE"/>
    <property type="match status" value="1"/>
</dbReference>
<comment type="similarity">
    <text evidence="1">Belongs to the peptidase S13 family.</text>
</comment>
<dbReference type="NCBIfam" id="TIGR00666">
    <property type="entry name" value="PBP4"/>
    <property type="match status" value="1"/>
</dbReference>
<dbReference type="InterPro" id="IPR000667">
    <property type="entry name" value="Peptidase_S13"/>
</dbReference>
<evidence type="ECO:0000256" key="1">
    <source>
        <dbReference type="ARBA" id="ARBA00006096"/>
    </source>
</evidence>
<protein>
    <submittedName>
        <fullName evidence="4">D-alanyl-D-alanine carboxypeptidase/D-alanyl-D-alanine-endopeptidase</fullName>
        <ecNumber evidence="4">3.4.16.4</ecNumber>
    </submittedName>
</protein>
<feature type="compositionally biased region" description="Pro residues" evidence="3">
    <location>
        <begin position="41"/>
        <end position="53"/>
    </location>
</feature>
<dbReference type="GO" id="GO:0000270">
    <property type="term" value="P:peptidoglycan metabolic process"/>
    <property type="evidence" value="ECO:0007669"/>
    <property type="project" value="TreeGrafter"/>
</dbReference>
<keyword evidence="5" id="KW-1185">Reference proteome</keyword>
<organism evidence="4 5">
    <name type="scientific">Alicyclobacillus mengziensis</name>
    <dbReference type="NCBI Taxonomy" id="2931921"/>
    <lineage>
        <taxon>Bacteria</taxon>
        <taxon>Bacillati</taxon>
        <taxon>Bacillota</taxon>
        <taxon>Bacilli</taxon>
        <taxon>Bacillales</taxon>
        <taxon>Alicyclobacillaceae</taxon>
        <taxon>Alicyclobacillus</taxon>
    </lineage>
</organism>
<feature type="region of interest" description="Disordered" evidence="3">
    <location>
        <begin position="39"/>
        <end position="64"/>
    </location>
</feature>
<reference evidence="4 5" key="1">
    <citation type="submission" date="2021-02" db="EMBL/GenBank/DDBJ databases">
        <title>Alicyclobacillus curvatus sp. nov. and Alicyclobacillus mengziensis sp. nov., two acidophilic bacteria isolated from acid mine drainage.</title>
        <authorList>
            <person name="Huang Y."/>
        </authorList>
    </citation>
    <scope>NUCLEOTIDE SEQUENCE [LARGE SCALE GENOMIC DNA]</scope>
    <source>
        <strain evidence="4 5">S30H14</strain>
    </source>
</reference>
<evidence type="ECO:0000313" key="5">
    <source>
        <dbReference type="Proteomes" id="UP000663505"/>
    </source>
</evidence>
<dbReference type="SUPFAM" id="SSF56601">
    <property type="entry name" value="beta-lactamase/transpeptidase-like"/>
    <property type="match status" value="2"/>
</dbReference>